<evidence type="ECO:0000259" key="3">
    <source>
        <dbReference type="Pfam" id="PF01855"/>
    </source>
</evidence>
<dbReference type="Pfam" id="PF01558">
    <property type="entry name" value="POR"/>
    <property type="match status" value="1"/>
</dbReference>
<name>A0A9X2XPS8_9BACT</name>
<dbReference type="InterPro" id="IPR033412">
    <property type="entry name" value="PFOR_II"/>
</dbReference>
<dbReference type="InterPro" id="IPR019752">
    <property type="entry name" value="Pyrv/ketoisovalerate_OxRed_cat"/>
</dbReference>
<dbReference type="Gene3D" id="3.40.50.920">
    <property type="match status" value="1"/>
</dbReference>
<dbReference type="AlphaFoldDB" id="A0A9X2XPS8"/>
<feature type="domain" description="Pyruvate flavodoxin/ferredoxin oxidoreductase pyrimidine binding" evidence="3">
    <location>
        <begin position="259"/>
        <end position="473"/>
    </location>
</feature>
<proteinExistence type="predicted"/>
<dbReference type="EMBL" id="JAOTIF010000022">
    <property type="protein sequence ID" value="MCU7551699.1"/>
    <property type="molecule type" value="Genomic_DNA"/>
</dbReference>
<dbReference type="RefSeq" id="WP_279299135.1">
    <property type="nucleotide sequence ID" value="NZ_JAOTIF010000022.1"/>
</dbReference>
<dbReference type="Proteomes" id="UP001155483">
    <property type="component" value="Unassembled WGS sequence"/>
</dbReference>
<dbReference type="PANTHER" id="PTHR32154:SF20">
    <property type="entry name" value="2-OXOGLUTARATE OXIDOREDUCTASE SUBUNIT KORA"/>
    <property type="match status" value="1"/>
</dbReference>
<dbReference type="Pfam" id="PF17147">
    <property type="entry name" value="PFOR_II"/>
    <property type="match status" value="1"/>
</dbReference>
<evidence type="ECO:0000259" key="4">
    <source>
        <dbReference type="Pfam" id="PF17147"/>
    </source>
</evidence>
<dbReference type="FunFam" id="3.40.50.970:FF:000022">
    <property type="entry name" value="2-oxoglutarate ferredoxin oxidoreductase alpha subunit"/>
    <property type="match status" value="1"/>
</dbReference>
<dbReference type="GO" id="GO:0016903">
    <property type="term" value="F:oxidoreductase activity, acting on the aldehyde or oxo group of donors"/>
    <property type="evidence" value="ECO:0007669"/>
    <property type="project" value="InterPro"/>
</dbReference>
<dbReference type="InterPro" id="IPR002869">
    <property type="entry name" value="Pyrv_flavodox_OxRed_cen"/>
</dbReference>
<dbReference type="InterPro" id="IPR022367">
    <property type="entry name" value="2-oxoacid/accept_OxRdtase_asu"/>
</dbReference>
<dbReference type="CDD" id="cd07034">
    <property type="entry name" value="TPP_PYR_PFOR_IOR-alpha_like"/>
    <property type="match status" value="1"/>
</dbReference>
<dbReference type="SUPFAM" id="SSF53323">
    <property type="entry name" value="Pyruvate-ferredoxin oxidoreductase, PFOR, domain III"/>
    <property type="match status" value="1"/>
</dbReference>
<dbReference type="Gene3D" id="3.40.50.970">
    <property type="match status" value="1"/>
</dbReference>
<organism evidence="5 6">
    <name type="scientific">Paraflavisolibacter caeni</name>
    <dbReference type="NCBI Taxonomy" id="2982496"/>
    <lineage>
        <taxon>Bacteria</taxon>
        <taxon>Pseudomonadati</taxon>
        <taxon>Bacteroidota</taxon>
        <taxon>Chitinophagia</taxon>
        <taxon>Chitinophagales</taxon>
        <taxon>Chitinophagaceae</taxon>
        <taxon>Paraflavisolibacter</taxon>
    </lineage>
</organism>
<dbReference type="SUPFAM" id="SSF52922">
    <property type="entry name" value="TK C-terminal domain-like"/>
    <property type="match status" value="1"/>
</dbReference>
<evidence type="ECO:0000313" key="5">
    <source>
        <dbReference type="EMBL" id="MCU7551699.1"/>
    </source>
</evidence>
<feature type="domain" description="Pyruvate:ferredoxin oxidoreductase core" evidence="4">
    <location>
        <begin position="516"/>
        <end position="585"/>
    </location>
</feature>
<evidence type="ECO:0000256" key="1">
    <source>
        <dbReference type="ARBA" id="ARBA00023002"/>
    </source>
</evidence>
<dbReference type="InterPro" id="IPR050722">
    <property type="entry name" value="Pyruvate:ferred/Flavod_OxRd"/>
</dbReference>
<reference evidence="5" key="2">
    <citation type="submission" date="2023-04" db="EMBL/GenBank/DDBJ databases">
        <title>Paracnuella aquatica gen. nov., sp. nov., a member of the family Chitinophagaceae isolated from a hot spring.</title>
        <authorList>
            <person name="Wang C."/>
        </authorList>
    </citation>
    <scope>NUCLEOTIDE SEQUENCE</scope>
    <source>
        <strain evidence="5">LB-8</strain>
    </source>
</reference>
<accession>A0A9X2XPS8</accession>
<comment type="caution">
    <text evidence="5">The sequence shown here is derived from an EMBL/GenBank/DDBJ whole genome shotgun (WGS) entry which is preliminary data.</text>
</comment>
<dbReference type="GO" id="GO:0006979">
    <property type="term" value="P:response to oxidative stress"/>
    <property type="evidence" value="ECO:0007669"/>
    <property type="project" value="TreeGrafter"/>
</dbReference>
<dbReference type="Pfam" id="PF01855">
    <property type="entry name" value="POR_N"/>
    <property type="match status" value="1"/>
</dbReference>
<dbReference type="NCBIfam" id="TIGR03710">
    <property type="entry name" value="OAFO_sf"/>
    <property type="match status" value="1"/>
</dbReference>
<dbReference type="SUPFAM" id="SSF52518">
    <property type="entry name" value="Thiamin diphosphate-binding fold (THDP-binding)"/>
    <property type="match status" value="1"/>
</dbReference>
<dbReference type="InterPro" id="IPR002880">
    <property type="entry name" value="Pyrv_Fd/Flavodoxin_OxRdtase_N"/>
</dbReference>
<keyword evidence="6" id="KW-1185">Reference proteome</keyword>
<dbReference type="InterPro" id="IPR009014">
    <property type="entry name" value="Transketo_C/PFOR_II"/>
</dbReference>
<dbReference type="PANTHER" id="PTHR32154">
    <property type="entry name" value="PYRUVATE-FLAVODOXIN OXIDOREDUCTASE-RELATED"/>
    <property type="match status" value="1"/>
</dbReference>
<feature type="domain" description="Pyruvate/ketoisovalerate oxidoreductase catalytic" evidence="2">
    <location>
        <begin position="20"/>
        <end position="211"/>
    </location>
</feature>
<dbReference type="InterPro" id="IPR029061">
    <property type="entry name" value="THDP-binding"/>
</dbReference>
<evidence type="ECO:0000313" key="6">
    <source>
        <dbReference type="Proteomes" id="UP001155483"/>
    </source>
</evidence>
<dbReference type="Gene3D" id="3.40.920.10">
    <property type="entry name" value="Pyruvate-ferredoxin oxidoreductase, PFOR, domain III"/>
    <property type="match status" value="1"/>
</dbReference>
<gene>
    <name evidence="5" type="ORF">OCK74_21440</name>
</gene>
<keyword evidence="1" id="KW-0560">Oxidoreductase</keyword>
<reference evidence="5" key="1">
    <citation type="submission" date="2022-09" db="EMBL/GenBank/DDBJ databases">
        <authorList>
            <person name="Yuan C."/>
            <person name="Ke Z."/>
        </authorList>
    </citation>
    <scope>NUCLEOTIDE SEQUENCE</scope>
    <source>
        <strain evidence="5">LB-8</strain>
    </source>
</reference>
<sequence length="638" mass="69923">MIRKQEVLEDVVIKFAGDSGDGMQLTGTQFTNNTALLGTDLSTFPDFPAEIRAPQGTIPGVSGYQLRFSSESIHTPGDSWDVLVAMNAAALKTNLKNLKKGAKIIVNTDGFDVKNLRLANYPDGVNPLTNGSLDGYEVIQMDITKMTREALKDYQMGTKEKDRAKNMFVLGFLYWMYDRDMHNTEDFLREKFGNKPEILESNLKVLQAGYNYGDTTETFTTQYKVEKAHIAPGHYRSIMGNQALAYGLIAASVKSGLTVFLGTYPITPASDILHELSKHKNFGIKTFQAEDEIAGITSAIGAAYGGHLGVTTTSGPGLALKTEAMGLAVMLEIPLLVIDVQRGGPSTGLPTKTEQSDLLQAYYGRNGECPMPVIAAATPSDCFAAVYEAVRIAIEHMTPVIFLSDGYIANGAEPWKYPNSSQLNPIHVKFKTELGHEETKFQPYLRDENLVRPWALPGTPGLEHRIGGLEKENITGNVSYDPENHQLMVKIRQEKVDKIAFNIPDQELDNGPESGDMLVLGWGSTYGVIKTAVEELLEEGYSVAHAHLRHLRPFPKNLGDILKKYKTVLIPEINNGQLIKIIRSEFLIDAKGYNKIMGTPITKAELEEEIKSYLTPGTSLNGGTGSAQTEKGIAAVQG</sequence>
<evidence type="ECO:0000259" key="2">
    <source>
        <dbReference type="Pfam" id="PF01558"/>
    </source>
</evidence>
<protein>
    <submittedName>
        <fullName evidence="5">2-oxoacid:acceptor oxidoreductase subunit alpha</fullName>
    </submittedName>
</protein>